<dbReference type="Gene3D" id="3.30.420.10">
    <property type="entry name" value="Ribonuclease H-like superfamily/Ribonuclease H"/>
    <property type="match status" value="1"/>
</dbReference>
<comment type="caution">
    <text evidence="19">The sequence shown here is derived from an EMBL/GenBank/DDBJ whole genome shotgun (WGS) entry which is preliminary data.</text>
</comment>
<proteinExistence type="inferred from homology"/>
<comment type="cofactor">
    <cofactor evidence="14 15">
        <name>Mn(2+)</name>
        <dbReference type="ChEBI" id="CHEBI:29035"/>
    </cofactor>
    <cofactor evidence="14 15">
        <name>Mg(2+)</name>
        <dbReference type="ChEBI" id="CHEBI:18420"/>
    </cofactor>
    <text evidence="14 15">Manganese or magnesium. Binds 1 divalent metal ion per monomer in the absence of substrate. May bind a second metal ion after substrate binding.</text>
</comment>
<keyword evidence="13 14" id="KW-0464">Manganese</keyword>
<evidence type="ECO:0000256" key="1">
    <source>
        <dbReference type="ARBA" id="ARBA00000077"/>
    </source>
</evidence>
<sequence>MDISKMSLALIKEKVKEIRKIQPGFLELMAQDSRTGVRNLYLTCKKRLEAMEKEKERLNALLKYERELWAAGYTLVAGIDEAGRGPLAGPVVAAAVILKQGDLIEGLNDSKKLSPEKRSELEEVIKERAVAYGIGIVSETEIDEMNIYQAALKAMRIAVAKISLKPEYLLVDAVTIPGVSIPQKAIVHGDALSCSIAAASILAKETRDRIMTELDALYPHYGFAQHKGYATAFHLEALKKYGPCPVHRKTFGQVRQNPT</sequence>
<evidence type="ECO:0000256" key="15">
    <source>
        <dbReference type="PROSITE-ProRule" id="PRU01319"/>
    </source>
</evidence>
<keyword evidence="8 14" id="KW-0963">Cytoplasm</keyword>
<evidence type="ECO:0000313" key="19">
    <source>
        <dbReference type="EMBL" id="KNZ69636.1"/>
    </source>
</evidence>
<dbReference type="PROSITE" id="PS51975">
    <property type="entry name" value="RNASE_H_2"/>
    <property type="match status" value="1"/>
</dbReference>
<comment type="function">
    <text evidence="3 14 16">Endonuclease that specifically degrades the RNA of RNA-DNA hybrids.</text>
</comment>
<evidence type="ECO:0000256" key="12">
    <source>
        <dbReference type="ARBA" id="ARBA00022801"/>
    </source>
</evidence>
<keyword evidence="10 14" id="KW-0479">Metal-binding</keyword>
<evidence type="ECO:0000256" key="5">
    <source>
        <dbReference type="ARBA" id="ARBA00007383"/>
    </source>
</evidence>
<comment type="similarity">
    <text evidence="5 14 16">Belongs to the RNase HII family.</text>
</comment>
<dbReference type="GO" id="GO:0032299">
    <property type="term" value="C:ribonuclease H2 complex"/>
    <property type="evidence" value="ECO:0007669"/>
    <property type="project" value="TreeGrafter"/>
</dbReference>
<evidence type="ECO:0000313" key="20">
    <source>
        <dbReference type="Proteomes" id="UP000037175"/>
    </source>
</evidence>
<evidence type="ECO:0000256" key="11">
    <source>
        <dbReference type="ARBA" id="ARBA00022759"/>
    </source>
</evidence>
<evidence type="ECO:0000256" key="4">
    <source>
        <dbReference type="ARBA" id="ARBA00004496"/>
    </source>
</evidence>
<dbReference type="InterPro" id="IPR012337">
    <property type="entry name" value="RNaseH-like_sf"/>
</dbReference>
<dbReference type="AlphaFoldDB" id="A0A0L6W2E4"/>
<dbReference type="GO" id="GO:0006298">
    <property type="term" value="P:mismatch repair"/>
    <property type="evidence" value="ECO:0007669"/>
    <property type="project" value="TreeGrafter"/>
</dbReference>
<evidence type="ECO:0000256" key="8">
    <source>
        <dbReference type="ARBA" id="ARBA00022490"/>
    </source>
</evidence>
<keyword evidence="20" id="KW-1185">Reference proteome</keyword>
<evidence type="ECO:0000256" key="9">
    <source>
        <dbReference type="ARBA" id="ARBA00022722"/>
    </source>
</evidence>
<comment type="catalytic activity">
    <reaction evidence="1 14 15 16">
        <text>Endonucleolytic cleavage to 5'-phosphomonoester.</text>
        <dbReference type="EC" id="3.1.26.4"/>
    </reaction>
</comment>
<feature type="domain" description="RNase H type-2" evidence="18">
    <location>
        <begin position="74"/>
        <end position="259"/>
    </location>
</feature>
<dbReference type="FunFam" id="3.30.420.10:FF:000006">
    <property type="entry name" value="Ribonuclease HII"/>
    <property type="match status" value="1"/>
</dbReference>
<feature type="coiled-coil region" evidence="17">
    <location>
        <begin position="41"/>
        <end position="68"/>
    </location>
</feature>
<dbReference type="CDD" id="cd07182">
    <property type="entry name" value="RNase_HII_bacteria_HII_like"/>
    <property type="match status" value="1"/>
</dbReference>
<dbReference type="InterPro" id="IPR022898">
    <property type="entry name" value="RNase_HII"/>
</dbReference>
<evidence type="ECO:0000256" key="14">
    <source>
        <dbReference type="HAMAP-Rule" id="MF_00052"/>
    </source>
</evidence>
<keyword evidence="11 14" id="KW-0255">Endonuclease</keyword>
<organism evidence="19 20">
    <name type="scientific">Thermincola ferriacetica</name>
    <dbReference type="NCBI Taxonomy" id="281456"/>
    <lineage>
        <taxon>Bacteria</taxon>
        <taxon>Bacillati</taxon>
        <taxon>Bacillota</taxon>
        <taxon>Clostridia</taxon>
        <taxon>Eubacteriales</taxon>
        <taxon>Thermincolaceae</taxon>
        <taxon>Thermincola</taxon>
    </lineage>
</organism>
<dbReference type="PANTHER" id="PTHR10954">
    <property type="entry name" value="RIBONUCLEASE H2 SUBUNIT A"/>
    <property type="match status" value="1"/>
</dbReference>
<dbReference type="InterPro" id="IPR024567">
    <property type="entry name" value="RNase_HII/HIII_dom"/>
</dbReference>
<dbReference type="InterPro" id="IPR036397">
    <property type="entry name" value="RNaseH_sf"/>
</dbReference>
<dbReference type="EC" id="3.1.26.4" evidence="6 14"/>
<evidence type="ECO:0000256" key="6">
    <source>
        <dbReference type="ARBA" id="ARBA00012180"/>
    </source>
</evidence>
<evidence type="ECO:0000256" key="13">
    <source>
        <dbReference type="ARBA" id="ARBA00023211"/>
    </source>
</evidence>
<feature type="binding site" evidence="14 15">
    <location>
        <position position="81"/>
    </location>
    <ligand>
        <name>a divalent metal cation</name>
        <dbReference type="ChEBI" id="CHEBI:60240"/>
    </ligand>
</feature>
<evidence type="ECO:0000256" key="17">
    <source>
        <dbReference type="SAM" id="Coils"/>
    </source>
</evidence>
<evidence type="ECO:0000256" key="10">
    <source>
        <dbReference type="ARBA" id="ARBA00022723"/>
    </source>
</evidence>
<evidence type="ECO:0000256" key="7">
    <source>
        <dbReference type="ARBA" id="ARBA00019179"/>
    </source>
</evidence>
<dbReference type="GO" id="GO:0004523">
    <property type="term" value="F:RNA-DNA hybrid ribonuclease activity"/>
    <property type="evidence" value="ECO:0007669"/>
    <property type="project" value="UniProtKB-UniRule"/>
</dbReference>
<evidence type="ECO:0000259" key="18">
    <source>
        <dbReference type="PROSITE" id="PS51975"/>
    </source>
</evidence>
<dbReference type="GO" id="GO:0003723">
    <property type="term" value="F:RNA binding"/>
    <property type="evidence" value="ECO:0007669"/>
    <property type="project" value="UniProtKB-UniRule"/>
</dbReference>
<dbReference type="Proteomes" id="UP000037175">
    <property type="component" value="Unassembled WGS sequence"/>
</dbReference>
<accession>A0A0L6W2E4</accession>
<dbReference type="NCBIfam" id="NF000594">
    <property type="entry name" value="PRK00015.1-1"/>
    <property type="match status" value="1"/>
</dbReference>
<keyword evidence="12 14" id="KW-0378">Hydrolase</keyword>
<dbReference type="GO" id="GO:0043137">
    <property type="term" value="P:DNA replication, removal of RNA primer"/>
    <property type="evidence" value="ECO:0007669"/>
    <property type="project" value="TreeGrafter"/>
</dbReference>
<dbReference type="GO" id="GO:0030145">
    <property type="term" value="F:manganese ion binding"/>
    <property type="evidence" value="ECO:0007669"/>
    <property type="project" value="UniProtKB-UniRule"/>
</dbReference>
<keyword evidence="17" id="KW-0175">Coiled coil</keyword>
<evidence type="ECO:0000256" key="3">
    <source>
        <dbReference type="ARBA" id="ARBA00004065"/>
    </source>
</evidence>
<dbReference type="PATRIC" id="fig|281456.6.peg.1769"/>
<keyword evidence="9 14" id="KW-0540">Nuclease</keyword>
<dbReference type="NCBIfam" id="NF000595">
    <property type="entry name" value="PRK00015.1-3"/>
    <property type="match status" value="1"/>
</dbReference>
<dbReference type="GO" id="GO:0005737">
    <property type="term" value="C:cytoplasm"/>
    <property type="evidence" value="ECO:0007669"/>
    <property type="project" value="UniProtKB-SubCell"/>
</dbReference>
<feature type="binding site" evidence="14 15">
    <location>
        <position position="80"/>
    </location>
    <ligand>
        <name>a divalent metal cation</name>
        <dbReference type="ChEBI" id="CHEBI:60240"/>
    </ligand>
</feature>
<dbReference type="EMBL" id="LGTE01000010">
    <property type="protein sequence ID" value="KNZ69636.1"/>
    <property type="molecule type" value="Genomic_DNA"/>
</dbReference>
<reference evidence="20" key="1">
    <citation type="submission" date="2015-07" db="EMBL/GenBank/DDBJ databases">
        <title>Complete Genome of Thermincola ferriacetica strain Z-0001T.</title>
        <authorList>
            <person name="Lusk B."/>
            <person name="Badalamenti J.P."/>
            <person name="Parameswaran P."/>
            <person name="Bond D.R."/>
            <person name="Torres C.I."/>
        </authorList>
    </citation>
    <scope>NUCLEOTIDE SEQUENCE [LARGE SCALE GENOMIC DNA]</scope>
    <source>
        <strain evidence="20">Z-0001</strain>
    </source>
</reference>
<dbReference type="HAMAP" id="MF_00052_B">
    <property type="entry name" value="RNase_HII_B"/>
    <property type="match status" value="1"/>
</dbReference>
<dbReference type="PANTHER" id="PTHR10954:SF18">
    <property type="entry name" value="RIBONUCLEASE HII"/>
    <property type="match status" value="1"/>
</dbReference>
<feature type="binding site" evidence="14 15">
    <location>
        <position position="172"/>
    </location>
    <ligand>
        <name>a divalent metal cation</name>
        <dbReference type="ChEBI" id="CHEBI:60240"/>
    </ligand>
</feature>
<name>A0A0L6W2E4_9FIRM</name>
<comment type="subcellular location">
    <subcellularLocation>
        <location evidence="4 14">Cytoplasm</location>
    </subcellularLocation>
</comment>
<gene>
    <name evidence="14" type="primary">rnhB</name>
    <name evidence="19" type="ORF">Tfer_1657</name>
</gene>
<evidence type="ECO:0000256" key="2">
    <source>
        <dbReference type="ARBA" id="ARBA00001946"/>
    </source>
</evidence>
<dbReference type="Pfam" id="PF01351">
    <property type="entry name" value="RNase_HII"/>
    <property type="match status" value="1"/>
</dbReference>
<dbReference type="InterPro" id="IPR001352">
    <property type="entry name" value="RNase_HII/HIII"/>
</dbReference>
<dbReference type="SUPFAM" id="SSF53098">
    <property type="entry name" value="Ribonuclease H-like"/>
    <property type="match status" value="1"/>
</dbReference>
<comment type="cofactor">
    <cofactor evidence="2">
        <name>Mg(2+)</name>
        <dbReference type="ChEBI" id="CHEBI:18420"/>
    </cofactor>
</comment>
<protein>
    <recommendedName>
        <fullName evidence="7 14">Ribonuclease HII</fullName>
        <shortName evidence="14">RNase HII</shortName>
        <ecNumber evidence="6 14">3.1.26.4</ecNumber>
    </recommendedName>
</protein>
<evidence type="ECO:0000256" key="16">
    <source>
        <dbReference type="RuleBase" id="RU003515"/>
    </source>
</evidence>